<dbReference type="Proteomes" id="UP000192220">
    <property type="component" value="Unplaced"/>
</dbReference>
<feature type="compositionally biased region" description="Basic residues" evidence="2">
    <location>
        <begin position="170"/>
        <end position="183"/>
    </location>
</feature>
<evidence type="ECO:0000259" key="3">
    <source>
        <dbReference type="PROSITE" id="PS51031"/>
    </source>
</evidence>
<dbReference type="GO" id="GO:0005634">
    <property type="term" value="C:nucleus"/>
    <property type="evidence" value="ECO:0007669"/>
    <property type="project" value="UniProtKB-SubCell"/>
</dbReference>
<dbReference type="GeneID" id="106532963"/>
<dbReference type="OrthoDB" id="6159302at2759"/>
<dbReference type="RefSeq" id="XP_013884604.1">
    <property type="nucleotide sequence ID" value="XM_014029150.1"/>
</dbReference>
<comment type="subcellular location">
    <subcellularLocation>
        <location evidence="1">Nucleus</location>
    </subcellularLocation>
</comment>
<dbReference type="PROSITE" id="PS51031">
    <property type="entry name" value="BESS"/>
    <property type="match status" value="1"/>
</dbReference>
<evidence type="ECO:0000256" key="2">
    <source>
        <dbReference type="SAM" id="MobiDB-lite"/>
    </source>
</evidence>
<gene>
    <name evidence="5" type="primary">LOC106532963</name>
</gene>
<feature type="region of interest" description="Disordered" evidence="2">
    <location>
        <begin position="153"/>
        <end position="189"/>
    </location>
</feature>
<protein>
    <submittedName>
        <fullName evidence="5">Uncharacterized protein LOC106532963</fullName>
    </submittedName>
</protein>
<name>A0A2I4CX93_AUSLI</name>
<evidence type="ECO:0000256" key="1">
    <source>
        <dbReference type="PROSITE-ProRule" id="PRU00371"/>
    </source>
</evidence>
<organism evidence="4 5">
    <name type="scientific">Austrofundulus limnaeus</name>
    <name type="common">Annual killifish</name>
    <dbReference type="NCBI Taxonomy" id="52670"/>
    <lineage>
        <taxon>Eukaryota</taxon>
        <taxon>Metazoa</taxon>
        <taxon>Chordata</taxon>
        <taxon>Craniata</taxon>
        <taxon>Vertebrata</taxon>
        <taxon>Euteleostomi</taxon>
        <taxon>Actinopterygii</taxon>
        <taxon>Neopterygii</taxon>
        <taxon>Teleostei</taxon>
        <taxon>Neoteleostei</taxon>
        <taxon>Acanthomorphata</taxon>
        <taxon>Ovalentaria</taxon>
        <taxon>Atherinomorphae</taxon>
        <taxon>Cyprinodontiformes</taxon>
        <taxon>Rivulidae</taxon>
        <taxon>Austrofundulus</taxon>
    </lineage>
</organism>
<dbReference type="KEGG" id="alim:106532963"/>
<evidence type="ECO:0000313" key="5">
    <source>
        <dbReference type="RefSeq" id="XP_013884604.1"/>
    </source>
</evidence>
<feature type="domain" description="BESS" evidence="3">
    <location>
        <begin position="204"/>
        <end position="243"/>
    </location>
</feature>
<reference evidence="5" key="1">
    <citation type="submission" date="2025-08" db="UniProtKB">
        <authorList>
            <consortium name="RefSeq"/>
        </authorList>
    </citation>
    <scope>IDENTIFICATION</scope>
</reference>
<keyword evidence="4" id="KW-1185">Reference proteome</keyword>
<dbReference type="Pfam" id="PF02944">
    <property type="entry name" value="BESS"/>
    <property type="match status" value="1"/>
</dbReference>
<keyword evidence="1" id="KW-0539">Nucleus</keyword>
<dbReference type="InParanoid" id="A0A2I4CX93"/>
<dbReference type="GO" id="GO:0003677">
    <property type="term" value="F:DNA binding"/>
    <property type="evidence" value="ECO:0007669"/>
    <property type="project" value="InterPro"/>
</dbReference>
<proteinExistence type="predicted"/>
<sequence>MNSLEPTKSHVTIRRGLTFPPLRQCTTCCPPGLYHCPFCLPGFFKPTKRSRVRLHLEIHIRRACFVGEYTIHKCSLDCITRPHYHCLYCISPLLSRLDLNRHVLLCEERLLQTTAPPQDGGAELGRITELLSNVESEEDSELDDVYVVPDHQDRTDPEWSSNMSGSHLVPRSKKPKMAGRHGRPGQQVRRQCHRMVQTNMEKPQDCDEFYFMNLVKMFKKLTPHKKTEVRMKIERILFEAEFQ</sequence>
<accession>A0A2I4CX93</accession>
<dbReference type="AlphaFoldDB" id="A0A2I4CX93"/>
<dbReference type="InterPro" id="IPR004210">
    <property type="entry name" value="BESS_motif"/>
</dbReference>
<evidence type="ECO:0000313" key="4">
    <source>
        <dbReference type="Proteomes" id="UP000192220"/>
    </source>
</evidence>